<evidence type="ECO:0000313" key="17">
    <source>
        <dbReference type="EMBL" id="KXB77659.1"/>
    </source>
</evidence>
<dbReference type="RefSeq" id="WP_060934940.1">
    <property type="nucleotide sequence ID" value="NZ_KQ960419.1"/>
</dbReference>
<evidence type="ECO:0000256" key="6">
    <source>
        <dbReference type="ARBA" id="ARBA00020295"/>
    </source>
</evidence>
<evidence type="ECO:0000259" key="16">
    <source>
        <dbReference type="PROSITE" id="PS51166"/>
    </source>
</evidence>
<organism evidence="17 18">
    <name type="scientific">Porphyromonas somerae</name>
    <dbReference type="NCBI Taxonomy" id="322095"/>
    <lineage>
        <taxon>Bacteria</taxon>
        <taxon>Pseudomonadati</taxon>
        <taxon>Bacteroidota</taxon>
        <taxon>Bacteroidia</taxon>
        <taxon>Bacteroidales</taxon>
        <taxon>Porphyromonadaceae</taxon>
        <taxon>Porphyromonas</taxon>
    </lineage>
</organism>
<evidence type="ECO:0000256" key="10">
    <source>
        <dbReference type="ARBA" id="ARBA00022679"/>
    </source>
</evidence>
<evidence type="ECO:0000256" key="14">
    <source>
        <dbReference type="ARBA" id="ARBA00031423"/>
    </source>
</evidence>
<dbReference type="InterPro" id="IPR013783">
    <property type="entry name" value="Ig-like_fold"/>
</dbReference>
<accession>A0A134BCK0</accession>
<dbReference type="Gene3D" id="3.20.20.80">
    <property type="entry name" value="Glycosidases"/>
    <property type="match status" value="2"/>
</dbReference>
<dbReference type="OrthoDB" id="9811841at2"/>
<evidence type="ECO:0000313" key="18">
    <source>
        <dbReference type="Proteomes" id="UP000070224"/>
    </source>
</evidence>
<feature type="domain" description="CBM20" evidence="16">
    <location>
        <begin position="124"/>
        <end position="234"/>
    </location>
</feature>
<comment type="catalytic activity">
    <reaction evidence="1">
        <text>Transfers a segment of a (1-&gt;4)-alpha-D-glucan to a new position in an acceptor, which may be glucose or a (1-&gt;4)-alpha-D-glucan.</text>
        <dbReference type="EC" id="2.4.1.25"/>
    </reaction>
</comment>
<dbReference type="Gene3D" id="2.60.40.10">
    <property type="entry name" value="Immunoglobulins"/>
    <property type="match status" value="1"/>
</dbReference>
<dbReference type="SMART" id="SM01065">
    <property type="entry name" value="CBM_2"/>
    <property type="match status" value="1"/>
</dbReference>
<dbReference type="GO" id="GO:0005975">
    <property type="term" value="P:carbohydrate metabolic process"/>
    <property type="evidence" value="ECO:0007669"/>
    <property type="project" value="InterPro"/>
</dbReference>
<dbReference type="Pfam" id="PF00686">
    <property type="entry name" value="CBM_20"/>
    <property type="match status" value="1"/>
</dbReference>
<dbReference type="GO" id="GO:0004134">
    <property type="term" value="F:4-alpha-glucanotransferase activity"/>
    <property type="evidence" value="ECO:0007669"/>
    <property type="project" value="UniProtKB-EC"/>
</dbReference>
<dbReference type="EC" id="2.4.1.25" evidence="5"/>
<keyword evidence="9" id="KW-0328">Glycosyltransferase</keyword>
<comment type="caution">
    <text evidence="17">The sequence shown here is derived from an EMBL/GenBank/DDBJ whole genome shotgun (WGS) entry which is preliminary data.</text>
</comment>
<dbReference type="GO" id="GO:0005737">
    <property type="term" value="C:cytoplasm"/>
    <property type="evidence" value="ECO:0007669"/>
    <property type="project" value="UniProtKB-SubCell"/>
</dbReference>
<dbReference type="Pfam" id="PF02446">
    <property type="entry name" value="Glyco_hydro_77"/>
    <property type="match status" value="1"/>
</dbReference>
<comment type="similarity">
    <text evidence="4">Belongs to the peptidase C25 family.</text>
</comment>
<keyword evidence="10 17" id="KW-0808">Transferase</keyword>
<dbReference type="PANTHER" id="PTHR32518:SF3">
    <property type="entry name" value="4-ALPHA-GLUCANOTRANSFERASE"/>
    <property type="match status" value="1"/>
</dbReference>
<dbReference type="SUPFAM" id="SSF51445">
    <property type="entry name" value="(Trans)glycosidases"/>
    <property type="match status" value="1"/>
</dbReference>
<keyword evidence="11" id="KW-0378">Hydrolase</keyword>
<dbReference type="GO" id="GO:0006508">
    <property type="term" value="P:proteolysis"/>
    <property type="evidence" value="ECO:0007669"/>
    <property type="project" value="UniProtKB-KW"/>
</dbReference>
<dbReference type="Proteomes" id="UP000070224">
    <property type="component" value="Unassembled WGS sequence"/>
</dbReference>
<dbReference type="EMBL" id="LSDK01000030">
    <property type="protein sequence ID" value="KXB77659.1"/>
    <property type="molecule type" value="Genomic_DNA"/>
</dbReference>
<dbReference type="GO" id="GO:0008234">
    <property type="term" value="F:cysteine-type peptidase activity"/>
    <property type="evidence" value="ECO:0007669"/>
    <property type="project" value="UniProtKB-KW"/>
</dbReference>
<keyword evidence="11" id="KW-0788">Thiol protease</keyword>
<proteinExistence type="inferred from homology"/>
<dbReference type="SUPFAM" id="SSF49452">
    <property type="entry name" value="Starch-binding domain-like"/>
    <property type="match status" value="1"/>
</dbReference>
<protein>
    <recommendedName>
        <fullName evidence="6">4-alpha-glucanotransferase</fullName>
        <ecNumber evidence="5">2.4.1.25</ecNumber>
    </recommendedName>
    <alternativeName>
        <fullName evidence="14">Amylomaltase</fullName>
    </alternativeName>
    <alternativeName>
        <fullName evidence="15">Disproportionating enzyme</fullName>
    </alternativeName>
</protein>
<comment type="subcellular location">
    <subcellularLocation>
        <location evidence="2">Cytoplasm</location>
    </subcellularLocation>
</comment>
<dbReference type="InterPro" id="IPR017853">
    <property type="entry name" value="GH"/>
</dbReference>
<evidence type="ECO:0000256" key="4">
    <source>
        <dbReference type="ARBA" id="ARBA00006067"/>
    </source>
</evidence>
<reference evidence="18" key="1">
    <citation type="submission" date="2016-01" db="EMBL/GenBank/DDBJ databases">
        <authorList>
            <person name="Mitreva M."/>
            <person name="Pepin K.H."/>
            <person name="Mihindukulasuriya K.A."/>
            <person name="Fulton R."/>
            <person name="Fronick C."/>
            <person name="O'Laughlin M."/>
            <person name="Miner T."/>
            <person name="Herter B."/>
            <person name="Rosa B.A."/>
            <person name="Cordes M."/>
            <person name="Tomlinson C."/>
            <person name="Wollam A."/>
            <person name="Palsikar V.B."/>
            <person name="Mardis E.R."/>
            <person name="Wilson R.K."/>
        </authorList>
    </citation>
    <scope>NUCLEOTIDE SEQUENCE [LARGE SCALE GENOMIC DNA]</scope>
    <source>
        <strain evidence="18">KA00683</strain>
    </source>
</reference>
<dbReference type="InterPro" id="IPR013784">
    <property type="entry name" value="Carb-bd-like_fold"/>
</dbReference>
<dbReference type="PANTHER" id="PTHR32518">
    <property type="match status" value="1"/>
</dbReference>
<dbReference type="PROSITE" id="PS51166">
    <property type="entry name" value="CBM20"/>
    <property type="match status" value="1"/>
</dbReference>
<keyword evidence="7" id="KW-0963">Cytoplasm</keyword>
<keyword evidence="8" id="KW-0645">Protease</keyword>
<dbReference type="AlphaFoldDB" id="A0A134BCK0"/>
<evidence type="ECO:0000256" key="1">
    <source>
        <dbReference type="ARBA" id="ARBA00000439"/>
    </source>
</evidence>
<gene>
    <name evidence="17" type="ORF">HMPREF3185_00416</name>
</gene>
<evidence type="ECO:0000256" key="3">
    <source>
        <dbReference type="ARBA" id="ARBA00005684"/>
    </source>
</evidence>
<keyword evidence="12" id="KW-0843">Virulence</keyword>
<comment type="similarity">
    <text evidence="3">Belongs to the disproportionating enzyme family.</text>
</comment>
<evidence type="ECO:0000256" key="12">
    <source>
        <dbReference type="ARBA" id="ARBA00023026"/>
    </source>
</evidence>
<dbReference type="InterPro" id="IPR002044">
    <property type="entry name" value="CBM20"/>
</dbReference>
<dbReference type="PATRIC" id="fig|322095.3.peg.411"/>
<dbReference type="GO" id="GO:2001070">
    <property type="term" value="F:starch binding"/>
    <property type="evidence" value="ECO:0007669"/>
    <property type="project" value="InterPro"/>
</dbReference>
<keyword evidence="13" id="KW-0119">Carbohydrate metabolism</keyword>
<evidence type="ECO:0000256" key="15">
    <source>
        <dbReference type="ARBA" id="ARBA00031501"/>
    </source>
</evidence>
<evidence type="ECO:0000256" key="13">
    <source>
        <dbReference type="ARBA" id="ARBA00023277"/>
    </source>
</evidence>
<evidence type="ECO:0000256" key="9">
    <source>
        <dbReference type="ARBA" id="ARBA00022676"/>
    </source>
</evidence>
<evidence type="ECO:0000256" key="7">
    <source>
        <dbReference type="ARBA" id="ARBA00022490"/>
    </source>
</evidence>
<evidence type="ECO:0000256" key="2">
    <source>
        <dbReference type="ARBA" id="ARBA00004496"/>
    </source>
</evidence>
<evidence type="ECO:0000256" key="5">
    <source>
        <dbReference type="ARBA" id="ARBA00012560"/>
    </source>
</evidence>
<dbReference type="InterPro" id="IPR003385">
    <property type="entry name" value="Glyco_hydro_77"/>
</dbReference>
<sequence>MTVTFSIEYWAQPHERLTLVGRAADSPAHSGAQTLPLELLGEGHWQATLHLPSATSPLHYIYSYRLTDETGAVLREEWRIPHELHLPAGDTAVFTQDRWIDCPEDAPAFSAAFCDILGQQAVAPEEAPQPGLTFSVHTPALRRGERLLVTGSCEALGSWDPKKALPLTYRGQGRWSATLPASVIGSAPASLRYKYLLSTDAGYTYLWEEGEDRWANLPDSTIYPYCYVQDSYLHLPSRPVRTAGLVAPLFSLRSDTDWGIGDFGALREAIDFAAEAGMHAVQLLPINDTTSTRGTADSYPYNAISVDALHPIYIDPEALPALPSEERKAFLREAKALRQLPAVDYPRVLELKERFLRRAFELQGKADLTSEDFRLFYDEAVAWLRPYALYCVLRDQFGSGAPSDWAGWEAYDEAKAAAYLDDVAHAEEVGYYYWLQFVLDRQLQAVRSYAEERGVFLKGDLPIGVAPHSVDVWMAPHLFHTEQSAGAPPDDFAADGQNWGFPTYNWERMQEEGDFRWWRQRFERQARYFHAFRIDHILGFFRIWEVPRTQRSGLLGHFHPALPYSLEEWQEKLAPSFPVELLTAPLVHEDELTARLGDSFDDLLDSGYLHSTALVGLYQLTYGEQADYETEAVQRALGADVAAVLAELCTETALIADPYKAGHYHPRIALERSRLFARLPEEVQNRWRAVSDDYYYVRHNELFRTTALLRLGALTSHTRLLLCAEDLGMIPASVPAVLDELQVLSLELERMPKAFTPTGWARPDSFPARSVATTSTHDMPSLRGWWHSLSASEQERYYREELLLTEEVPDEEALYRHIIEAHLASPSAAVLLPLADWMSLDSRLWLTTPAEEQINRPEDPHHYWGYRFPRSLSDLQAAAPEWRTHIKHLITLSQRL</sequence>
<keyword evidence="18" id="KW-1185">Reference proteome</keyword>
<evidence type="ECO:0000256" key="11">
    <source>
        <dbReference type="ARBA" id="ARBA00022807"/>
    </source>
</evidence>
<dbReference type="STRING" id="322095.HMPREF3185_00416"/>
<evidence type="ECO:0000256" key="8">
    <source>
        <dbReference type="ARBA" id="ARBA00022670"/>
    </source>
</evidence>
<name>A0A134BCK0_9PORP</name>